<protein>
    <submittedName>
        <fullName evidence="1">Uncharacterized protein</fullName>
    </submittedName>
</protein>
<keyword evidence="2" id="KW-1185">Reference proteome</keyword>
<organism evidence="1 2">
    <name type="scientific">Marasmiellus scandens</name>
    <dbReference type="NCBI Taxonomy" id="2682957"/>
    <lineage>
        <taxon>Eukaryota</taxon>
        <taxon>Fungi</taxon>
        <taxon>Dikarya</taxon>
        <taxon>Basidiomycota</taxon>
        <taxon>Agaricomycotina</taxon>
        <taxon>Agaricomycetes</taxon>
        <taxon>Agaricomycetidae</taxon>
        <taxon>Agaricales</taxon>
        <taxon>Marasmiineae</taxon>
        <taxon>Omphalotaceae</taxon>
        <taxon>Marasmiellus</taxon>
    </lineage>
</organism>
<sequence>MDATTIDNIPDIEKSYNLNTDLWIKTDGLICVGVQGPVCGNFWMSGLSLDDDSSSSLSAHSGSPPLERGHYFNEQALIGYLDQQGVDIHRILSRVDLCYFWDSIPSWSPSLPIPLGSIISKSNGNIVGKIPCLPPRELLMWRTNTFYVDFGHPEFVEGSSGLHDWARFSFDDYTVLSKNGRTGPLVLSCQTHVSADDFEELENICCAWIAQAEYLSYSKNLKSEANKDLVLLSSITFKLESQDDLPQVFPKNTYLYVAVPKLLRCTTNSSVSFSLSWGQESGGEPAYFWSCSPDPSDPRLDLDSCKNVGLPILKPSIKAPNWRPYEYAAARRYQYLKGCDPKTQQYAEREGFPLLKSNPLNDLTSEEDEKVNCTYEWDDDEQVGYLFFDV</sequence>
<proteinExistence type="predicted"/>
<accession>A0ABR1K3J9</accession>
<gene>
    <name evidence="1" type="ORF">VKT23_000172</name>
</gene>
<evidence type="ECO:0000313" key="1">
    <source>
        <dbReference type="EMBL" id="KAK7472059.1"/>
    </source>
</evidence>
<comment type="caution">
    <text evidence="1">The sequence shown here is derived from an EMBL/GenBank/DDBJ whole genome shotgun (WGS) entry which is preliminary data.</text>
</comment>
<evidence type="ECO:0000313" key="2">
    <source>
        <dbReference type="Proteomes" id="UP001498398"/>
    </source>
</evidence>
<dbReference type="Proteomes" id="UP001498398">
    <property type="component" value="Unassembled WGS sequence"/>
</dbReference>
<reference evidence="1 2" key="1">
    <citation type="submission" date="2024-01" db="EMBL/GenBank/DDBJ databases">
        <title>A draft genome for the cacao thread blight pathogen Marasmiellus scandens.</title>
        <authorList>
            <person name="Baruah I.K."/>
            <person name="Leung J."/>
            <person name="Bukari Y."/>
            <person name="Amoako-Attah I."/>
            <person name="Meinhardt L.W."/>
            <person name="Bailey B.A."/>
            <person name="Cohen S.P."/>
        </authorList>
    </citation>
    <scope>NUCLEOTIDE SEQUENCE [LARGE SCALE GENOMIC DNA]</scope>
    <source>
        <strain evidence="1 2">GH-19</strain>
    </source>
</reference>
<name>A0ABR1K3J9_9AGAR</name>
<dbReference type="EMBL" id="JBANRG010000001">
    <property type="protein sequence ID" value="KAK7472059.1"/>
    <property type="molecule type" value="Genomic_DNA"/>
</dbReference>